<protein>
    <submittedName>
        <fullName evidence="2">Putative peroxidase-related enzyme</fullName>
    </submittedName>
</protein>
<dbReference type="GO" id="GO:0051920">
    <property type="term" value="F:peroxiredoxin activity"/>
    <property type="evidence" value="ECO:0007669"/>
    <property type="project" value="InterPro"/>
</dbReference>
<accession>A0A7W7ZGF7</accession>
<dbReference type="InterPro" id="IPR003779">
    <property type="entry name" value="CMD-like"/>
</dbReference>
<reference evidence="2 3" key="1">
    <citation type="submission" date="2020-08" db="EMBL/GenBank/DDBJ databases">
        <title>Genomic Encyclopedia of Type Strains, Phase IV (KMG-V): Genome sequencing to study the core and pangenomes of soil and plant-associated prokaryotes.</title>
        <authorList>
            <person name="Whitman W."/>
        </authorList>
    </citation>
    <scope>NUCLEOTIDE SEQUENCE [LARGE SCALE GENOMIC DNA]</scope>
    <source>
        <strain evidence="2 3">M8UP14</strain>
    </source>
</reference>
<keyword evidence="2" id="KW-0575">Peroxidase</keyword>
<dbReference type="NCBIfam" id="TIGR00778">
    <property type="entry name" value="ahpD_dom"/>
    <property type="match status" value="1"/>
</dbReference>
<evidence type="ECO:0000259" key="1">
    <source>
        <dbReference type="Pfam" id="PF02627"/>
    </source>
</evidence>
<dbReference type="NCBIfam" id="TIGR01926">
    <property type="entry name" value="peroxid_rel"/>
    <property type="match status" value="1"/>
</dbReference>
<dbReference type="PANTHER" id="PTHR35446">
    <property type="entry name" value="SI:CH211-175M2.5"/>
    <property type="match status" value="1"/>
</dbReference>
<sequence>MPISQDQAPAPREEPHLVQAANLDVVDEANASPEIKGLYQQFREDFGRPQVPGILQCFATHPPLLVHMMGLAKSMLFVDGVLGRQHKEMISTFVSAINNCSYCTDSHAYSFRVQGGSAPALDAVLACDPESRSITAEERTLLQFVKKITEESQSIAPSDMEAMRLAGWTDLQIAEAIHVTALFATFNRVVNAFGLPSQELLKQFERPQQEVNGDSHA</sequence>
<keyword evidence="2" id="KW-0560">Oxidoreductase</keyword>
<comment type="caution">
    <text evidence="2">The sequence shown here is derived from an EMBL/GenBank/DDBJ whole genome shotgun (WGS) entry which is preliminary data.</text>
</comment>
<organism evidence="2 3">
    <name type="scientific">Granulicella aggregans</name>
    <dbReference type="NCBI Taxonomy" id="474949"/>
    <lineage>
        <taxon>Bacteria</taxon>
        <taxon>Pseudomonadati</taxon>
        <taxon>Acidobacteriota</taxon>
        <taxon>Terriglobia</taxon>
        <taxon>Terriglobales</taxon>
        <taxon>Acidobacteriaceae</taxon>
        <taxon>Granulicella</taxon>
    </lineage>
</organism>
<dbReference type="InterPro" id="IPR010195">
    <property type="entry name" value="Uncharacterised_peroxidase-rel"/>
</dbReference>
<dbReference type="PANTHER" id="PTHR35446:SF2">
    <property type="entry name" value="CARBOXYMUCONOLACTONE DECARBOXYLASE-LIKE DOMAIN-CONTAINING PROTEIN"/>
    <property type="match status" value="1"/>
</dbReference>
<dbReference type="Proteomes" id="UP000540989">
    <property type="component" value="Unassembled WGS sequence"/>
</dbReference>
<name>A0A7W7ZGF7_9BACT</name>
<dbReference type="Gene3D" id="1.20.1290.10">
    <property type="entry name" value="AhpD-like"/>
    <property type="match status" value="1"/>
</dbReference>
<dbReference type="EMBL" id="JACHIP010000006">
    <property type="protein sequence ID" value="MBB5059408.1"/>
    <property type="molecule type" value="Genomic_DNA"/>
</dbReference>
<evidence type="ECO:0000313" key="3">
    <source>
        <dbReference type="Proteomes" id="UP000540989"/>
    </source>
</evidence>
<dbReference type="InterPro" id="IPR029032">
    <property type="entry name" value="AhpD-like"/>
</dbReference>
<proteinExistence type="predicted"/>
<gene>
    <name evidence="2" type="ORF">HDF16_004134</name>
</gene>
<dbReference type="AlphaFoldDB" id="A0A7W7ZGF7"/>
<evidence type="ECO:0000313" key="2">
    <source>
        <dbReference type="EMBL" id="MBB5059408.1"/>
    </source>
</evidence>
<dbReference type="SUPFAM" id="SSF69118">
    <property type="entry name" value="AhpD-like"/>
    <property type="match status" value="1"/>
</dbReference>
<feature type="domain" description="Carboxymuconolactone decarboxylase-like" evidence="1">
    <location>
        <begin position="67"/>
        <end position="126"/>
    </location>
</feature>
<keyword evidence="3" id="KW-1185">Reference proteome</keyword>
<dbReference type="InterPro" id="IPR004675">
    <property type="entry name" value="AhpD_core"/>
</dbReference>
<dbReference type="RefSeq" id="WP_184220913.1">
    <property type="nucleotide sequence ID" value="NZ_JACHIP010000006.1"/>
</dbReference>
<dbReference type="Pfam" id="PF02627">
    <property type="entry name" value="CMD"/>
    <property type="match status" value="1"/>
</dbReference>